<dbReference type="NCBIfam" id="NF047719">
    <property type="entry name" value="SCO6745_fam_HTH"/>
    <property type="match status" value="1"/>
</dbReference>
<evidence type="ECO:0000313" key="1">
    <source>
        <dbReference type="EMBL" id="QJY50134.1"/>
    </source>
</evidence>
<name>A0A6M6JQ12_9PSEU</name>
<dbReference type="EMBL" id="CP053564">
    <property type="protein sequence ID" value="QJY50134.1"/>
    <property type="molecule type" value="Genomic_DNA"/>
</dbReference>
<dbReference type="Pfam" id="PF21863">
    <property type="entry name" value="HTH_67"/>
    <property type="match status" value="1"/>
</dbReference>
<proteinExistence type="predicted"/>
<accession>A0A6M6JQ12</accession>
<dbReference type="KEGG" id="pbro:HOP40_33865"/>
<sequence>MDYAAARDAFFAAPPDSPAAVPGPAATPARALRDALEPVAMHAVWSEPVNAALAARGHDFLTGYVTGRAAPLGEVPSAVVAAAFAVFEPGLVDAMWTTGRALVPLPELIALRDAATAASLRAALGDAAADDAARVAGVLEAAVEGVDGTGRPLFSALRAQPRLADPFGRLWRAADLVREHRGDGHVAACVAAGLDPVRMGVLMEVWLGYPVGEYSGTRAWPEAAAAAAVARLEADGLLGDGAITQAGRAVRDGIEAATDASQEALVTALGADLAPVTAELAAWSRRCVEVGAFPPDPRKRAAG</sequence>
<dbReference type="Proteomes" id="UP000505377">
    <property type="component" value="Chromosome"/>
</dbReference>
<evidence type="ECO:0008006" key="3">
    <source>
        <dbReference type="Google" id="ProtNLM"/>
    </source>
</evidence>
<protein>
    <recommendedName>
        <fullName evidence="3">SalK</fullName>
    </recommendedName>
</protein>
<keyword evidence="2" id="KW-1185">Reference proteome</keyword>
<dbReference type="InterPro" id="IPR054058">
    <property type="entry name" value="HTH_67"/>
</dbReference>
<gene>
    <name evidence="1" type="ORF">HOP40_33865</name>
</gene>
<reference evidence="1 2" key="1">
    <citation type="submission" date="2020-05" db="EMBL/GenBank/DDBJ databases">
        <authorList>
            <person name="Mo P."/>
        </authorList>
    </citation>
    <scope>NUCLEOTIDE SEQUENCE [LARGE SCALE GENOMIC DNA]</scope>
    <source>
        <strain evidence="1 2">Gen01</strain>
    </source>
</reference>
<evidence type="ECO:0000313" key="2">
    <source>
        <dbReference type="Proteomes" id="UP000505377"/>
    </source>
</evidence>
<dbReference type="AlphaFoldDB" id="A0A6M6JQ12"/>
<organism evidence="1 2">
    <name type="scientific">Pseudonocardia broussonetiae</name>
    <dbReference type="NCBI Taxonomy" id="2736640"/>
    <lineage>
        <taxon>Bacteria</taxon>
        <taxon>Bacillati</taxon>
        <taxon>Actinomycetota</taxon>
        <taxon>Actinomycetes</taxon>
        <taxon>Pseudonocardiales</taxon>
        <taxon>Pseudonocardiaceae</taxon>
        <taxon>Pseudonocardia</taxon>
    </lineage>
</organism>
<dbReference type="RefSeq" id="WP_172167294.1">
    <property type="nucleotide sequence ID" value="NZ_CP053564.1"/>
</dbReference>